<evidence type="ECO:0000256" key="7">
    <source>
        <dbReference type="ARBA" id="ARBA00022737"/>
    </source>
</evidence>
<dbReference type="AlphaFoldDB" id="A0A2I9DNJ7"/>
<dbReference type="InterPro" id="IPR018357">
    <property type="entry name" value="Hexapep_transf_CS"/>
</dbReference>
<comment type="pathway">
    <text evidence="1">Amino-acid biosynthesis; L-cysteine biosynthesis; L-cysteine from L-serine: step 1/2.</text>
</comment>
<evidence type="ECO:0000256" key="10">
    <source>
        <dbReference type="ARBA" id="ARBA00049486"/>
    </source>
</evidence>
<dbReference type="FunFam" id="2.160.10.10:FF:000007">
    <property type="entry name" value="Serine acetyltransferase"/>
    <property type="match status" value="1"/>
</dbReference>
<keyword evidence="9 11" id="KW-0012">Acyltransferase</keyword>
<keyword evidence="5" id="KW-0028">Amino-acid biosynthesis</keyword>
<evidence type="ECO:0000256" key="5">
    <source>
        <dbReference type="ARBA" id="ARBA00022605"/>
    </source>
</evidence>
<dbReference type="Pfam" id="PF00132">
    <property type="entry name" value="Hexapep"/>
    <property type="match status" value="1"/>
</dbReference>
<keyword evidence="15" id="KW-1185">Reference proteome</keyword>
<dbReference type="EMBL" id="BDOR01000002">
    <property type="protein sequence ID" value="GBF01245.1"/>
    <property type="molecule type" value="Genomic_DNA"/>
</dbReference>
<dbReference type="Proteomes" id="UP000236162">
    <property type="component" value="Unassembled WGS sequence"/>
</dbReference>
<evidence type="ECO:0000313" key="17">
    <source>
        <dbReference type="Proteomes" id="UP000292648"/>
    </source>
</evidence>
<evidence type="ECO:0000256" key="11">
    <source>
        <dbReference type="PIRNR" id="PIRNR000441"/>
    </source>
</evidence>
<dbReference type="UniPathway" id="UPA00136">
    <property type="reaction ID" value="UER00199"/>
</dbReference>
<evidence type="ECO:0000313" key="14">
    <source>
        <dbReference type="EMBL" id="TBX52780.1"/>
    </source>
</evidence>
<evidence type="ECO:0000256" key="1">
    <source>
        <dbReference type="ARBA" id="ARBA00004876"/>
    </source>
</evidence>
<proteinExistence type="inferred from homology"/>
<comment type="catalytic activity">
    <reaction evidence="10 11">
        <text>L-serine + acetyl-CoA = O-acetyl-L-serine + CoA</text>
        <dbReference type="Rhea" id="RHEA:24560"/>
        <dbReference type="ChEBI" id="CHEBI:33384"/>
        <dbReference type="ChEBI" id="CHEBI:57287"/>
        <dbReference type="ChEBI" id="CHEBI:57288"/>
        <dbReference type="ChEBI" id="CHEBI:58340"/>
        <dbReference type="EC" id="2.3.1.30"/>
    </reaction>
</comment>
<dbReference type="GO" id="GO:0005737">
    <property type="term" value="C:cytoplasm"/>
    <property type="evidence" value="ECO:0007669"/>
    <property type="project" value="InterPro"/>
</dbReference>
<dbReference type="EMBL" id="CP032744">
    <property type="protein sequence ID" value="AYJ37495.1"/>
    <property type="molecule type" value="Genomic_DNA"/>
</dbReference>
<sequence length="180" mass="19064">MWQTARAILNRDPAATNLGTIILTYPGIHALAWYRVAHYFETHRLPLIAALLSQHAARCTGILIHPAAQIGHRVFLDHGIGTVIGATAVIEDDVTILHGVTLGARKTEQAGRRHPYVGRGAFIGAHAQILGPVTIGAHSKIGAGAIVLDSVPAHVTAVGNPAHLVTARLHAYHEATSNHA</sequence>
<dbReference type="GO" id="GO:0009001">
    <property type="term" value="F:serine O-acetyltransferase activity"/>
    <property type="evidence" value="ECO:0007669"/>
    <property type="project" value="UniProtKB-EC"/>
</dbReference>
<dbReference type="GO" id="GO:0006535">
    <property type="term" value="P:cysteine biosynthetic process from serine"/>
    <property type="evidence" value="ECO:0007669"/>
    <property type="project" value="InterPro"/>
</dbReference>
<accession>A0A2I9DNJ7</accession>
<dbReference type="InterPro" id="IPR045304">
    <property type="entry name" value="LbH_SAT"/>
</dbReference>
<reference evidence="14 17" key="3">
    <citation type="submission" date="2019-01" db="EMBL/GenBank/DDBJ databases">
        <title>Draft genome sequence of Lactobacillus paraplantarum OSY-TC318, a Producer of the novel lantibiotic Paraplantaracin TC318.</title>
        <authorList>
            <person name="Hussein W.E."/>
            <person name="Huang E."/>
            <person name="Yousef A.E."/>
        </authorList>
    </citation>
    <scope>NUCLEOTIDE SEQUENCE [LARGE SCALE GENOMIC DNA]</scope>
    <source>
        <strain evidence="14 17">OSY-TC318</strain>
    </source>
</reference>
<protein>
    <recommendedName>
        <fullName evidence="4 11">Serine acetyltransferase</fullName>
        <ecNumber evidence="3 11">2.3.1.30</ecNumber>
    </recommendedName>
</protein>
<dbReference type="Proteomes" id="UP000277896">
    <property type="component" value="Chromosome"/>
</dbReference>
<gene>
    <name evidence="13" type="primary">cysE</name>
    <name evidence="14" type="ORF">EUZ87_01155</name>
    <name evidence="12" type="ORF">LP667_01020</name>
    <name evidence="13" type="ORF">LPPLD21_00749</name>
</gene>
<dbReference type="EC" id="2.3.1.30" evidence="3 11"/>
<dbReference type="NCBIfam" id="NF041874">
    <property type="entry name" value="EPS_EpsC"/>
    <property type="match status" value="1"/>
</dbReference>
<evidence type="ECO:0000313" key="13">
    <source>
        <dbReference type="EMBL" id="GBF01245.1"/>
    </source>
</evidence>
<evidence type="ECO:0000313" key="12">
    <source>
        <dbReference type="EMBL" id="AYJ37495.1"/>
    </source>
</evidence>
<dbReference type="PANTHER" id="PTHR42811">
    <property type="entry name" value="SERINE ACETYLTRANSFERASE"/>
    <property type="match status" value="1"/>
</dbReference>
<dbReference type="EMBL" id="SEHH01000009">
    <property type="protein sequence ID" value="TBX52780.1"/>
    <property type="molecule type" value="Genomic_DNA"/>
</dbReference>
<organism evidence="14 17">
    <name type="scientific">Lactiplantibacillus paraplantarum</name>
    <dbReference type="NCBI Taxonomy" id="60520"/>
    <lineage>
        <taxon>Bacteria</taxon>
        <taxon>Bacillati</taxon>
        <taxon>Bacillota</taxon>
        <taxon>Bacilli</taxon>
        <taxon>Lactobacillales</taxon>
        <taxon>Lactobacillaceae</taxon>
        <taxon>Lactiplantibacillus</taxon>
    </lineage>
</organism>
<dbReference type="PIRSF" id="PIRSF000441">
    <property type="entry name" value="CysE"/>
    <property type="match status" value="1"/>
</dbReference>
<dbReference type="Gene3D" id="1.10.3130.10">
    <property type="entry name" value="serine acetyltransferase, domain 1"/>
    <property type="match status" value="1"/>
</dbReference>
<dbReference type="InterPro" id="IPR042122">
    <property type="entry name" value="Ser_AcTrfase_N_sf"/>
</dbReference>
<evidence type="ECO:0000256" key="9">
    <source>
        <dbReference type="ARBA" id="ARBA00023315"/>
    </source>
</evidence>
<keyword evidence="8" id="KW-0198">Cysteine biosynthesis</keyword>
<dbReference type="PROSITE" id="PS00101">
    <property type="entry name" value="HEXAPEP_TRANSFERASES"/>
    <property type="match status" value="1"/>
</dbReference>
<evidence type="ECO:0000256" key="4">
    <source>
        <dbReference type="ARBA" id="ARBA00018522"/>
    </source>
</evidence>
<evidence type="ECO:0000256" key="8">
    <source>
        <dbReference type="ARBA" id="ARBA00023192"/>
    </source>
</evidence>
<dbReference type="InterPro" id="IPR005881">
    <property type="entry name" value="Ser_O-AcTrfase"/>
</dbReference>
<evidence type="ECO:0000313" key="15">
    <source>
        <dbReference type="Proteomes" id="UP000236162"/>
    </source>
</evidence>
<comment type="similarity">
    <text evidence="2 11">Belongs to the transferase hexapeptide repeat family.</text>
</comment>
<reference evidence="12 16" key="2">
    <citation type="submission" date="2018-10" db="EMBL/GenBank/DDBJ databases">
        <title>Genome seuquencing of Lactobacillus species.</title>
        <authorList>
            <person name="Baek C."/>
            <person name="Yi H."/>
        </authorList>
    </citation>
    <scope>NUCLEOTIDE SEQUENCE [LARGE SCALE GENOMIC DNA]</scope>
    <source>
        <strain evidence="12 16">DSM 10667</strain>
    </source>
</reference>
<dbReference type="InterPro" id="IPR001451">
    <property type="entry name" value="Hexapep"/>
</dbReference>
<evidence type="ECO:0000256" key="2">
    <source>
        <dbReference type="ARBA" id="ARBA00007274"/>
    </source>
</evidence>
<dbReference type="Proteomes" id="UP000292648">
    <property type="component" value="Unassembled WGS sequence"/>
</dbReference>
<dbReference type="RefSeq" id="WP_021730527.1">
    <property type="nucleotide sequence ID" value="NZ_AVAI01000037.1"/>
</dbReference>
<evidence type="ECO:0000256" key="3">
    <source>
        <dbReference type="ARBA" id="ARBA00013266"/>
    </source>
</evidence>
<dbReference type="CDD" id="cd03354">
    <property type="entry name" value="LbH_SAT"/>
    <property type="match status" value="1"/>
</dbReference>
<dbReference type="InterPro" id="IPR011004">
    <property type="entry name" value="Trimer_LpxA-like_sf"/>
</dbReference>
<dbReference type="SUPFAM" id="SSF51161">
    <property type="entry name" value="Trimeric LpxA-like enzymes"/>
    <property type="match status" value="1"/>
</dbReference>
<dbReference type="InterPro" id="IPR053376">
    <property type="entry name" value="Serine_acetyltransferase"/>
</dbReference>
<evidence type="ECO:0000313" key="16">
    <source>
        <dbReference type="Proteomes" id="UP000277896"/>
    </source>
</evidence>
<evidence type="ECO:0000256" key="6">
    <source>
        <dbReference type="ARBA" id="ARBA00022679"/>
    </source>
</evidence>
<reference evidence="13 15" key="1">
    <citation type="submission" date="2017-04" db="EMBL/GenBank/DDBJ databases">
        <title>In vitro and in silico characterization of Lactobacillus paraplantarum D2-1, a starter culture for soymilk fermentation.</title>
        <authorList>
            <person name="Endo A."/>
            <person name="Sasaki F."/>
            <person name="Maeno S."/>
            <person name="Kanesaki Y."/>
            <person name="Kubota E."/>
            <person name="Torres G.A."/>
            <person name="Tomita S."/>
            <person name="Nakagawa J."/>
        </authorList>
    </citation>
    <scope>NUCLEOTIDE SEQUENCE [LARGE SCALE GENOMIC DNA]</scope>
    <source>
        <strain evidence="13 15">D2-1</strain>
    </source>
</reference>
<keyword evidence="6 11" id="KW-0808">Transferase</keyword>
<keyword evidence="7" id="KW-0677">Repeat</keyword>
<dbReference type="Gene3D" id="2.160.10.10">
    <property type="entry name" value="Hexapeptide repeat proteins"/>
    <property type="match status" value="1"/>
</dbReference>
<name>A0A2I9DNJ7_9LACO</name>